<accession>A0ABQ3YUV5</accession>
<evidence type="ECO:0000313" key="1">
    <source>
        <dbReference type="EMBL" id="GIE01376.1"/>
    </source>
</evidence>
<dbReference type="EMBL" id="BOML01000021">
    <property type="protein sequence ID" value="GIE01376.1"/>
    <property type="molecule type" value="Genomic_DNA"/>
</dbReference>
<reference evidence="1 2" key="1">
    <citation type="submission" date="2021-01" db="EMBL/GenBank/DDBJ databases">
        <title>Whole genome shotgun sequence of Actinoplanes durhamensis NBRC 14914.</title>
        <authorList>
            <person name="Komaki H."/>
            <person name="Tamura T."/>
        </authorList>
    </citation>
    <scope>NUCLEOTIDE SEQUENCE [LARGE SCALE GENOMIC DNA]</scope>
    <source>
        <strain evidence="1 2">NBRC 14914</strain>
    </source>
</reference>
<proteinExistence type="predicted"/>
<protein>
    <submittedName>
        <fullName evidence="1">Uncharacterized protein</fullName>
    </submittedName>
</protein>
<dbReference type="RefSeq" id="WP_203726970.1">
    <property type="nucleotide sequence ID" value="NZ_BAAATX010000014.1"/>
</dbReference>
<dbReference type="Proteomes" id="UP000637628">
    <property type="component" value="Unassembled WGS sequence"/>
</dbReference>
<keyword evidence="2" id="KW-1185">Reference proteome</keyword>
<organism evidence="1 2">
    <name type="scientific">Paractinoplanes durhamensis</name>
    <dbReference type="NCBI Taxonomy" id="113563"/>
    <lineage>
        <taxon>Bacteria</taxon>
        <taxon>Bacillati</taxon>
        <taxon>Actinomycetota</taxon>
        <taxon>Actinomycetes</taxon>
        <taxon>Micromonosporales</taxon>
        <taxon>Micromonosporaceae</taxon>
        <taxon>Paractinoplanes</taxon>
    </lineage>
</organism>
<sequence>MAYYWAGKQRIPLAATRLVAVDVPAAERAKLWSGDVTGEPVTGGIVLVPAAALTPQLIERLRKAGAAHPVLEHDDTLLVVLPEVRVDTGGAGTAATVRAAAAAYEGDVDVEQTRPGQLVLRPASGRGEDALDLANYVYEHAGPAAAQARFLRITPGDGR</sequence>
<name>A0ABQ3YUV5_9ACTN</name>
<gene>
    <name evidence="1" type="ORF">Adu01nite_27260</name>
</gene>
<comment type="caution">
    <text evidence="1">The sequence shown here is derived from an EMBL/GenBank/DDBJ whole genome shotgun (WGS) entry which is preliminary data.</text>
</comment>
<evidence type="ECO:0000313" key="2">
    <source>
        <dbReference type="Proteomes" id="UP000637628"/>
    </source>
</evidence>